<protein>
    <submittedName>
        <fullName evidence="1">Bacteriophage Gp15 protein</fullName>
    </submittedName>
</protein>
<dbReference type="InterPro" id="IPR009660">
    <property type="entry name" value="Phage_A500_Gp15"/>
</dbReference>
<dbReference type="EMBL" id="QGDI01000002">
    <property type="protein sequence ID" value="PWJ14604.1"/>
    <property type="molecule type" value="Genomic_DNA"/>
</dbReference>
<gene>
    <name evidence="1" type="ORF">IE37_00589</name>
</gene>
<sequence length="198" mass="23124">MINALYEPFPESVEVEGKACPILTDFRDWLRFADLMRDQDVDRYNKVYMLANWFEVRPKKITDETVSALFDFYSAKQLEPDACDDDDADADVEDSITRPPVLDWRIDSRYILGDFRRYYGIDLIGIDYLHWWEFRCLFAALPDDSQSQKRMAYRAIDLGSIKDDKERARIARIQRSIAIPFYGCEDDMISAAFGGLIL</sequence>
<dbReference type="Proteomes" id="UP000245720">
    <property type="component" value="Unassembled WGS sequence"/>
</dbReference>
<proteinExistence type="predicted"/>
<name>A0A315Y4B3_RUMFL</name>
<dbReference type="AlphaFoldDB" id="A0A315Y4B3"/>
<comment type="caution">
    <text evidence="1">The sequence shown here is derived from an EMBL/GenBank/DDBJ whole genome shotgun (WGS) entry which is preliminary data.</text>
</comment>
<dbReference type="RefSeq" id="WP_109725480.1">
    <property type="nucleotide sequence ID" value="NZ_QGDI01000002.1"/>
</dbReference>
<dbReference type="Pfam" id="PF06854">
    <property type="entry name" value="Phage_Gp15"/>
    <property type="match status" value="1"/>
</dbReference>
<dbReference type="OrthoDB" id="1758052at2"/>
<accession>A0A315Y4B3</accession>
<organism evidence="1 2">
    <name type="scientific">Ruminococcus flavefaciens</name>
    <dbReference type="NCBI Taxonomy" id="1265"/>
    <lineage>
        <taxon>Bacteria</taxon>
        <taxon>Bacillati</taxon>
        <taxon>Bacillota</taxon>
        <taxon>Clostridia</taxon>
        <taxon>Eubacteriales</taxon>
        <taxon>Oscillospiraceae</taxon>
        <taxon>Ruminococcus</taxon>
    </lineage>
</organism>
<evidence type="ECO:0000313" key="2">
    <source>
        <dbReference type="Proteomes" id="UP000245720"/>
    </source>
</evidence>
<evidence type="ECO:0000313" key="1">
    <source>
        <dbReference type="EMBL" id="PWJ14604.1"/>
    </source>
</evidence>
<reference evidence="1 2" key="1">
    <citation type="submission" date="2018-05" db="EMBL/GenBank/DDBJ databases">
        <title>The Hungate 1000. A catalogue of reference genomes from the rumen microbiome.</title>
        <authorList>
            <person name="Kelly W."/>
        </authorList>
    </citation>
    <scope>NUCLEOTIDE SEQUENCE [LARGE SCALE GENOMIC DNA]</scope>
    <source>
        <strain evidence="1 2">SAb67</strain>
    </source>
</reference>